<feature type="domain" description="Tsg N-terminal" evidence="8">
    <location>
        <begin position="60"/>
        <end position="113"/>
    </location>
</feature>
<evidence type="ECO:0000256" key="5">
    <source>
        <dbReference type="ARBA" id="ARBA00022729"/>
    </source>
</evidence>
<dbReference type="AlphaFoldDB" id="A0AAN5I7W9"/>
<accession>A0AAN5I7W9</accession>
<keyword evidence="3" id="KW-0217">Developmental protein</keyword>
<dbReference type="PANTHER" id="PTHR12312:SF16">
    <property type="entry name" value="TWISTED GASTRULATION PROTEIN HOMOLOG 1-A-RELATED"/>
    <property type="match status" value="1"/>
</dbReference>
<evidence type="ECO:0000313" key="10">
    <source>
        <dbReference type="Proteomes" id="UP001328107"/>
    </source>
</evidence>
<dbReference type="InterPro" id="IPR057635">
    <property type="entry name" value="Tsg_N"/>
</dbReference>
<evidence type="ECO:0000256" key="3">
    <source>
        <dbReference type="ARBA" id="ARBA00022473"/>
    </source>
</evidence>
<keyword evidence="5" id="KW-0732">Signal</keyword>
<dbReference type="Pfam" id="PF04668">
    <property type="entry name" value="Tsg"/>
    <property type="match status" value="1"/>
</dbReference>
<keyword evidence="10" id="KW-1185">Reference proteome</keyword>
<dbReference type="GO" id="GO:0005615">
    <property type="term" value="C:extracellular space"/>
    <property type="evidence" value="ECO:0007669"/>
    <property type="project" value="TreeGrafter"/>
</dbReference>
<keyword evidence="4" id="KW-0964">Secreted</keyword>
<evidence type="ECO:0000256" key="4">
    <source>
        <dbReference type="ARBA" id="ARBA00022525"/>
    </source>
</evidence>
<name>A0AAN5I7W9_9BILA</name>
<dbReference type="InterPro" id="IPR057726">
    <property type="entry name" value="Tsg_C"/>
</dbReference>
<evidence type="ECO:0000256" key="2">
    <source>
        <dbReference type="ARBA" id="ARBA00010047"/>
    </source>
</evidence>
<keyword evidence="6" id="KW-0325">Glycoprotein</keyword>
<evidence type="ECO:0008006" key="11">
    <source>
        <dbReference type="Google" id="ProtNLM"/>
    </source>
</evidence>
<proteinExistence type="inferred from homology"/>
<dbReference type="PANTHER" id="PTHR12312">
    <property type="entry name" value="TWISTED GASTRULATION PROTEIN HOMOLOG 1-A-RELATED"/>
    <property type="match status" value="1"/>
</dbReference>
<dbReference type="InterPro" id="IPR006761">
    <property type="entry name" value="Tsg"/>
</dbReference>
<organism evidence="9 10">
    <name type="scientific">Pristionchus mayeri</name>
    <dbReference type="NCBI Taxonomy" id="1317129"/>
    <lineage>
        <taxon>Eukaryota</taxon>
        <taxon>Metazoa</taxon>
        <taxon>Ecdysozoa</taxon>
        <taxon>Nematoda</taxon>
        <taxon>Chromadorea</taxon>
        <taxon>Rhabditida</taxon>
        <taxon>Rhabditina</taxon>
        <taxon>Diplogasteromorpha</taxon>
        <taxon>Diplogasteroidea</taxon>
        <taxon>Neodiplogasteridae</taxon>
        <taxon>Pristionchus</taxon>
    </lineage>
</organism>
<comment type="subcellular location">
    <subcellularLocation>
        <location evidence="1">Secreted</location>
    </subcellularLocation>
</comment>
<evidence type="ECO:0000313" key="9">
    <source>
        <dbReference type="EMBL" id="GMR55917.1"/>
    </source>
</evidence>
<evidence type="ECO:0000259" key="8">
    <source>
        <dbReference type="Pfam" id="PF23782"/>
    </source>
</evidence>
<dbReference type="Pfam" id="PF23782">
    <property type="entry name" value="Tsg_N"/>
    <property type="match status" value="1"/>
</dbReference>
<feature type="non-terminal residue" evidence="9">
    <location>
        <position position="1"/>
    </location>
</feature>
<evidence type="ECO:0000256" key="6">
    <source>
        <dbReference type="ARBA" id="ARBA00023180"/>
    </source>
</evidence>
<evidence type="ECO:0000256" key="1">
    <source>
        <dbReference type="ARBA" id="ARBA00004613"/>
    </source>
</evidence>
<gene>
    <name evidence="9" type="ORF">PMAYCL1PPCAC_26112</name>
</gene>
<reference evidence="10" key="1">
    <citation type="submission" date="2022-10" db="EMBL/GenBank/DDBJ databases">
        <title>Genome assembly of Pristionchus species.</title>
        <authorList>
            <person name="Yoshida K."/>
            <person name="Sommer R.J."/>
        </authorList>
    </citation>
    <scope>NUCLEOTIDE SEQUENCE [LARGE SCALE GENOMIC DNA]</scope>
    <source>
        <strain evidence="10">RS5460</strain>
    </source>
</reference>
<comment type="similarity">
    <text evidence="2">Belongs to the twisted gastrulation protein family.</text>
</comment>
<dbReference type="GO" id="GO:0030510">
    <property type="term" value="P:regulation of BMP signaling pathway"/>
    <property type="evidence" value="ECO:0007669"/>
    <property type="project" value="TreeGrafter"/>
</dbReference>
<protein>
    <recommendedName>
        <fullName evidence="11">Protein twisted gastrulation</fullName>
    </recommendedName>
</protein>
<evidence type="ECO:0000259" key="7">
    <source>
        <dbReference type="Pfam" id="PF04668"/>
    </source>
</evidence>
<sequence>FSSADLDGLSMGRAVAVLLLAGWCAVLASSLTTTPAPTLTTASVVDAQREFHCSDKPTSHCGARVLKCVFLEACNCTMTPADLVTQSCSCCKECIACLGPYLTECCACVGLCELSPPSSDEVDVEAEEEEDDEIEHFEVVKETLGLFEKTFAPMVDKQWQMYTFSVVDEPGPLGSRLEPEVARSLPAPVHNCAVIYLDECVSRKNCAAKCKVLMASSYRWFVTGCCECAGEHCVAGGSTRARCNHCRHEDFPQIDEDEQEEVLGIAPSQLREL</sequence>
<comment type="caution">
    <text evidence="9">The sequence shown here is derived from an EMBL/GenBank/DDBJ whole genome shotgun (WGS) entry which is preliminary data.</text>
</comment>
<dbReference type="Proteomes" id="UP001328107">
    <property type="component" value="Unassembled WGS sequence"/>
</dbReference>
<feature type="domain" description="Tsg C-terminal" evidence="7">
    <location>
        <begin position="189"/>
        <end position="247"/>
    </location>
</feature>
<dbReference type="EMBL" id="BTRK01000005">
    <property type="protein sequence ID" value="GMR55917.1"/>
    <property type="molecule type" value="Genomic_DNA"/>
</dbReference>